<sequence>MNNLKKQFFIVSHHEFAHGLKKALEMIVGTQNNLFSFGLMPGGHPDEIAQQIEALIMADTEVVILGDVAGGSVCNSVMRLTTRKNVVLVTGTNLPLAMDIIVNQTTSAEEIGKIITGAQDGMKILTLDPVSPESTEDFF</sequence>
<accession>A0A940SXL4</accession>
<dbReference type="EMBL" id="JAEEGA010000010">
    <property type="protein sequence ID" value="MBP1042493.1"/>
    <property type="molecule type" value="Genomic_DNA"/>
</dbReference>
<feature type="domain" description="PTS EIIA type-4" evidence="2">
    <location>
        <begin position="5"/>
        <end position="122"/>
    </location>
</feature>
<dbReference type="InterPro" id="IPR036662">
    <property type="entry name" value="PTS_EIIA_man-typ_sf"/>
</dbReference>
<gene>
    <name evidence="3" type="ORF">I6N95_15850</name>
</gene>
<keyword evidence="1" id="KW-0808">Transferase</keyword>
<evidence type="ECO:0000256" key="1">
    <source>
        <dbReference type="ARBA" id="ARBA00022679"/>
    </source>
</evidence>
<dbReference type="PANTHER" id="PTHR33799">
    <property type="entry name" value="PTS PERMEASE-RELATED-RELATED"/>
    <property type="match status" value="1"/>
</dbReference>
<evidence type="ECO:0000313" key="3">
    <source>
        <dbReference type="EMBL" id="MBP1042493.1"/>
    </source>
</evidence>
<dbReference type="Gene3D" id="3.40.50.510">
    <property type="entry name" value="Phosphotransferase system, mannose-type IIA component"/>
    <property type="match status" value="1"/>
</dbReference>
<dbReference type="RefSeq" id="WP_209529727.1">
    <property type="nucleotide sequence ID" value="NZ_JAEEGA010000010.1"/>
</dbReference>
<organism evidence="3 4">
    <name type="scientific">Vagococcus allomyrinae</name>
    <dbReference type="NCBI Taxonomy" id="2794353"/>
    <lineage>
        <taxon>Bacteria</taxon>
        <taxon>Bacillati</taxon>
        <taxon>Bacillota</taxon>
        <taxon>Bacilli</taxon>
        <taxon>Lactobacillales</taxon>
        <taxon>Enterococcaceae</taxon>
        <taxon>Vagococcus</taxon>
    </lineage>
</organism>
<dbReference type="AlphaFoldDB" id="A0A940SXL4"/>
<dbReference type="SUPFAM" id="SSF53062">
    <property type="entry name" value="PTS system fructose IIA component-like"/>
    <property type="match status" value="1"/>
</dbReference>
<dbReference type="Pfam" id="PF03610">
    <property type="entry name" value="EIIA-man"/>
    <property type="match status" value="1"/>
</dbReference>
<dbReference type="InterPro" id="IPR051471">
    <property type="entry name" value="Bacterial_PTS_sugar_comp"/>
</dbReference>
<dbReference type="GO" id="GO:0016020">
    <property type="term" value="C:membrane"/>
    <property type="evidence" value="ECO:0007669"/>
    <property type="project" value="InterPro"/>
</dbReference>
<comment type="caution">
    <text evidence="3">The sequence shown here is derived from an EMBL/GenBank/DDBJ whole genome shotgun (WGS) entry which is preliminary data.</text>
</comment>
<dbReference type="InterPro" id="IPR004701">
    <property type="entry name" value="PTS_EIIA_man-typ"/>
</dbReference>
<reference evidence="3" key="1">
    <citation type="submission" date="2020-12" db="EMBL/GenBank/DDBJ databases">
        <title>Vagococcus allomyrinae sp. nov. and Enterococcus lavae sp. nov., isolated from the larvae of Allomyrina dichotoma.</title>
        <authorList>
            <person name="Lee S.D."/>
        </authorList>
    </citation>
    <scope>NUCLEOTIDE SEQUENCE</scope>
    <source>
        <strain evidence="3">BWB3-3</strain>
    </source>
</reference>
<dbReference type="PANTHER" id="PTHR33799:SF1">
    <property type="entry name" value="PTS SYSTEM MANNOSE-SPECIFIC EIIAB COMPONENT-RELATED"/>
    <property type="match status" value="1"/>
</dbReference>
<dbReference type="GO" id="GO:0009401">
    <property type="term" value="P:phosphoenolpyruvate-dependent sugar phosphotransferase system"/>
    <property type="evidence" value="ECO:0007669"/>
    <property type="project" value="InterPro"/>
</dbReference>
<dbReference type="Proteomes" id="UP000674938">
    <property type="component" value="Unassembled WGS sequence"/>
</dbReference>
<evidence type="ECO:0000313" key="4">
    <source>
        <dbReference type="Proteomes" id="UP000674938"/>
    </source>
</evidence>
<protein>
    <submittedName>
        <fullName evidence="3">PTS mannose transporter subunit IIA</fullName>
    </submittedName>
</protein>
<keyword evidence="4" id="KW-1185">Reference proteome</keyword>
<dbReference type="PROSITE" id="PS51096">
    <property type="entry name" value="PTS_EIIA_TYPE_4"/>
    <property type="match status" value="1"/>
</dbReference>
<proteinExistence type="predicted"/>
<dbReference type="GO" id="GO:0016740">
    <property type="term" value="F:transferase activity"/>
    <property type="evidence" value="ECO:0007669"/>
    <property type="project" value="UniProtKB-KW"/>
</dbReference>
<name>A0A940SXL4_9ENTE</name>
<evidence type="ECO:0000259" key="2">
    <source>
        <dbReference type="PROSITE" id="PS51096"/>
    </source>
</evidence>